<accession>A0A1G9E768</accession>
<organism evidence="1 2">
    <name type="scientific">Natronorubrum texcoconense</name>
    <dbReference type="NCBI Taxonomy" id="1095776"/>
    <lineage>
        <taxon>Archaea</taxon>
        <taxon>Methanobacteriati</taxon>
        <taxon>Methanobacteriota</taxon>
        <taxon>Stenosarchaea group</taxon>
        <taxon>Halobacteria</taxon>
        <taxon>Halobacteriales</taxon>
        <taxon>Natrialbaceae</taxon>
        <taxon>Natronorubrum</taxon>
    </lineage>
</organism>
<dbReference type="InterPro" id="IPR045396">
    <property type="entry name" value="DUF6517"/>
</dbReference>
<gene>
    <name evidence="1" type="ORF">SAMN04515672_3788</name>
</gene>
<evidence type="ECO:0000313" key="2">
    <source>
        <dbReference type="Proteomes" id="UP000198882"/>
    </source>
</evidence>
<sequence>MTYSRRAILATGATGTLALTAGCLDFVLGNGPMELTAERVAPTDAALEAAGYDEYEIEERSIEETIEVGVERDVEARVWSSIYSKDVEHRGIEHEGAFFVAVSIPDFSVLGRSFNPISEMTNDELLEEFLSEIDSDHTDVDDISKVDSFTLDILGDGRTVDVFEGESEFEGEPVDIEIPVASFGHEDDLIVLLGSYPAALAEESANAEKLMESVEHPV</sequence>
<reference evidence="2" key="1">
    <citation type="submission" date="2016-10" db="EMBL/GenBank/DDBJ databases">
        <authorList>
            <person name="Varghese N."/>
            <person name="Submissions S."/>
        </authorList>
    </citation>
    <scope>NUCLEOTIDE SEQUENCE [LARGE SCALE GENOMIC DNA]</scope>
    <source>
        <strain evidence="2">B4,CECT 8067,JCM 17497</strain>
    </source>
</reference>
<dbReference type="RefSeq" id="WP_090310551.1">
    <property type="nucleotide sequence ID" value="NZ_FNFE01000006.1"/>
</dbReference>
<dbReference type="EMBL" id="FNFE01000006">
    <property type="protein sequence ID" value="SDK71984.1"/>
    <property type="molecule type" value="Genomic_DNA"/>
</dbReference>
<dbReference type="OrthoDB" id="205286at2157"/>
<dbReference type="Proteomes" id="UP000198882">
    <property type="component" value="Unassembled WGS sequence"/>
</dbReference>
<evidence type="ECO:0000313" key="1">
    <source>
        <dbReference type="EMBL" id="SDK71984.1"/>
    </source>
</evidence>
<dbReference type="Pfam" id="PF20127">
    <property type="entry name" value="DUF6517"/>
    <property type="match status" value="1"/>
</dbReference>
<protein>
    <submittedName>
        <fullName evidence="1">Uncharacterized protein</fullName>
    </submittedName>
</protein>
<dbReference type="AlphaFoldDB" id="A0A1G9E768"/>
<name>A0A1G9E768_9EURY</name>
<dbReference type="PROSITE" id="PS51257">
    <property type="entry name" value="PROKAR_LIPOPROTEIN"/>
    <property type="match status" value="1"/>
</dbReference>
<proteinExistence type="predicted"/>
<keyword evidence="2" id="KW-1185">Reference proteome</keyword>